<dbReference type="Proteomes" id="UP000554284">
    <property type="component" value="Unassembled WGS sequence"/>
</dbReference>
<reference evidence="2 3" key="1">
    <citation type="submission" date="2020-04" db="EMBL/GenBank/DDBJ databases">
        <title>MicrobeNet Type strains.</title>
        <authorList>
            <person name="Nicholson A.C."/>
        </authorList>
    </citation>
    <scope>NUCLEOTIDE SEQUENCE [LARGE SCALE GENOMIC DNA]</scope>
    <source>
        <strain evidence="2 3">ATCC 700355</strain>
    </source>
</reference>
<dbReference type="EMBL" id="JAAXPF010000008">
    <property type="protein sequence ID" value="NKY69315.1"/>
    <property type="molecule type" value="Genomic_DNA"/>
</dbReference>
<keyword evidence="4" id="KW-1185">Reference proteome</keyword>
<evidence type="ECO:0000313" key="2">
    <source>
        <dbReference type="EMBL" id="NKY69315.1"/>
    </source>
</evidence>
<name>A0A7X6RF58_9CORY</name>
<dbReference type="EMBL" id="JBEPNZ010000001">
    <property type="protein sequence ID" value="MET3944536.1"/>
    <property type="molecule type" value="Genomic_DNA"/>
</dbReference>
<proteinExistence type="predicted"/>
<evidence type="ECO:0000313" key="3">
    <source>
        <dbReference type="Proteomes" id="UP000554284"/>
    </source>
</evidence>
<protein>
    <submittedName>
        <fullName evidence="2">Uncharacterized protein</fullName>
    </submittedName>
</protein>
<organism evidence="2 3">
    <name type="scientific">Corynebacterium mucifaciens</name>
    <dbReference type="NCBI Taxonomy" id="57171"/>
    <lineage>
        <taxon>Bacteria</taxon>
        <taxon>Bacillati</taxon>
        <taxon>Actinomycetota</taxon>
        <taxon>Actinomycetes</taxon>
        <taxon>Mycobacteriales</taxon>
        <taxon>Corynebacteriaceae</taxon>
        <taxon>Corynebacterium</taxon>
    </lineage>
</organism>
<reference evidence="1 4" key="2">
    <citation type="submission" date="2024-06" db="EMBL/GenBank/DDBJ databases">
        <title>Sequencing the genomes of 1000 actinobacteria strains.</title>
        <authorList>
            <person name="Klenk H.-P."/>
        </authorList>
    </citation>
    <scope>NUCLEOTIDE SEQUENCE [LARGE SCALE GENOMIC DNA]</scope>
    <source>
        <strain evidence="1 4">DSM 44265</strain>
    </source>
</reference>
<gene>
    <name evidence="2" type="ORF">HF989_08045</name>
    <name evidence="1" type="ORF">JOF50_001335</name>
</gene>
<accession>A0A7X6RF58</accession>
<dbReference type="AlphaFoldDB" id="A0A7X6RF58"/>
<sequence length="81" mass="8947">MAGELVMSLSGARIQAYEADVVARSFTVPLEVEAAYAVGHSLNAFSKLRNRVSHQEQILYVDHAARLGEICGLTECNEPWR</sequence>
<evidence type="ECO:0000313" key="4">
    <source>
        <dbReference type="Proteomes" id="UP001549139"/>
    </source>
</evidence>
<evidence type="ECO:0000313" key="1">
    <source>
        <dbReference type="EMBL" id="MET3944536.1"/>
    </source>
</evidence>
<comment type="caution">
    <text evidence="2">The sequence shown here is derived from an EMBL/GenBank/DDBJ whole genome shotgun (WGS) entry which is preliminary data.</text>
</comment>
<dbReference type="Proteomes" id="UP001549139">
    <property type="component" value="Unassembled WGS sequence"/>
</dbReference>
<dbReference type="RefSeq" id="WP_168685474.1">
    <property type="nucleotide sequence ID" value="NZ_JAAXPF010000008.1"/>
</dbReference>